<keyword evidence="8 11" id="KW-0067">ATP-binding</keyword>
<proteinExistence type="inferred from homology"/>
<evidence type="ECO:0000259" key="12">
    <source>
        <dbReference type="Pfam" id="PF00696"/>
    </source>
</evidence>
<dbReference type="RefSeq" id="WP_379897795.1">
    <property type="nucleotide sequence ID" value="NZ_JBHRTR010000005.1"/>
</dbReference>
<dbReference type="InterPro" id="IPR001048">
    <property type="entry name" value="Asp/Glu/Uridylate_kinase"/>
</dbReference>
<evidence type="ECO:0000256" key="10">
    <source>
        <dbReference type="ARBA" id="ARBA00047767"/>
    </source>
</evidence>
<keyword evidence="14" id="KW-1185">Reference proteome</keyword>
<dbReference type="InterPro" id="IPR011817">
    <property type="entry name" value="Uridylate_kinase"/>
</dbReference>
<organism evidence="13 14">
    <name type="scientific">Marinibaculum pumilum</name>
    <dbReference type="NCBI Taxonomy" id="1766165"/>
    <lineage>
        <taxon>Bacteria</taxon>
        <taxon>Pseudomonadati</taxon>
        <taxon>Pseudomonadota</taxon>
        <taxon>Alphaproteobacteria</taxon>
        <taxon>Rhodospirillales</taxon>
        <taxon>Rhodospirillaceae</taxon>
        <taxon>Marinibaculum</taxon>
    </lineage>
</organism>
<feature type="binding site" evidence="11">
    <location>
        <begin position="15"/>
        <end position="18"/>
    </location>
    <ligand>
        <name>ATP</name>
        <dbReference type="ChEBI" id="CHEBI:30616"/>
    </ligand>
</feature>
<feature type="region of interest" description="Involved in allosteric activation by GTP" evidence="11">
    <location>
        <begin position="23"/>
        <end position="28"/>
    </location>
</feature>
<feature type="binding site" evidence="11">
    <location>
        <position position="57"/>
    </location>
    <ligand>
        <name>UMP</name>
        <dbReference type="ChEBI" id="CHEBI:57865"/>
    </ligand>
</feature>
<comment type="activity regulation">
    <text evidence="11">Allosterically activated by GTP. Inhibited by UTP.</text>
</comment>
<feature type="binding site" evidence="11">
    <location>
        <position position="77"/>
    </location>
    <ligand>
        <name>UMP</name>
        <dbReference type="ChEBI" id="CHEBI:57865"/>
    </ligand>
</feature>
<evidence type="ECO:0000313" key="14">
    <source>
        <dbReference type="Proteomes" id="UP001595528"/>
    </source>
</evidence>
<comment type="subunit">
    <text evidence="11">Homohexamer.</text>
</comment>
<comment type="subcellular location">
    <subcellularLocation>
        <location evidence="1 11">Cytoplasm</location>
    </subcellularLocation>
</comment>
<evidence type="ECO:0000256" key="8">
    <source>
        <dbReference type="ARBA" id="ARBA00022840"/>
    </source>
</evidence>
<evidence type="ECO:0000256" key="2">
    <source>
        <dbReference type="ARBA" id="ARBA00004791"/>
    </source>
</evidence>
<evidence type="ECO:0000256" key="4">
    <source>
        <dbReference type="ARBA" id="ARBA00022490"/>
    </source>
</evidence>
<dbReference type="EC" id="2.7.4.22" evidence="11"/>
<feature type="domain" description="Aspartate/glutamate/uridylate kinase" evidence="12">
    <location>
        <begin position="10"/>
        <end position="219"/>
    </location>
</feature>
<evidence type="ECO:0000256" key="5">
    <source>
        <dbReference type="ARBA" id="ARBA00022679"/>
    </source>
</evidence>
<dbReference type="InterPro" id="IPR015963">
    <property type="entry name" value="Uridylate_kinase_bac"/>
</dbReference>
<comment type="caution">
    <text evidence="13">The sequence shown here is derived from an EMBL/GenBank/DDBJ whole genome shotgun (WGS) entry which is preliminary data.</text>
</comment>
<dbReference type="GO" id="GO:0033862">
    <property type="term" value="F:UMP kinase activity"/>
    <property type="evidence" value="ECO:0007669"/>
    <property type="project" value="UniProtKB-EC"/>
</dbReference>
<dbReference type="SUPFAM" id="SSF53633">
    <property type="entry name" value="Carbamate kinase-like"/>
    <property type="match status" value="1"/>
</dbReference>
<evidence type="ECO:0000256" key="3">
    <source>
        <dbReference type="ARBA" id="ARBA00007614"/>
    </source>
</evidence>
<keyword evidence="4 11" id="KW-0963">Cytoplasm</keyword>
<evidence type="ECO:0000256" key="7">
    <source>
        <dbReference type="ARBA" id="ARBA00022777"/>
    </source>
</evidence>
<feature type="binding site" evidence="11">
    <location>
        <position position="166"/>
    </location>
    <ligand>
        <name>ATP</name>
        <dbReference type="ChEBI" id="CHEBI:30616"/>
    </ligand>
</feature>
<keyword evidence="5 11" id="KW-0808">Transferase</keyword>
<feature type="binding site" evidence="11">
    <location>
        <position position="174"/>
    </location>
    <ligand>
        <name>ATP</name>
        <dbReference type="ChEBI" id="CHEBI:30616"/>
    </ligand>
</feature>
<evidence type="ECO:0000256" key="9">
    <source>
        <dbReference type="ARBA" id="ARBA00022975"/>
    </source>
</evidence>
<feature type="binding site" evidence="11">
    <location>
        <begin position="138"/>
        <end position="145"/>
    </location>
    <ligand>
        <name>UMP</name>
        <dbReference type="ChEBI" id="CHEBI:57865"/>
    </ligand>
</feature>
<evidence type="ECO:0000256" key="11">
    <source>
        <dbReference type="HAMAP-Rule" id="MF_01220"/>
    </source>
</evidence>
<dbReference type="NCBIfam" id="TIGR02075">
    <property type="entry name" value="pyrH_bact"/>
    <property type="match status" value="1"/>
</dbReference>
<feature type="binding site" evidence="11">
    <location>
        <position position="171"/>
    </location>
    <ligand>
        <name>ATP</name>
        <dbReference type="ChEBI" id="CHEBI:30616"/>
    </ligand>
</feature>
<dbReference type="Gene3D" id="3.40.1160.10">
    <property type="entry name" value="Acetylglutamate kinase-like"/>
    <property type="match status" value="1"/>
</dbReference>
<keyword evidence="9 11" id="KW-0665">Pyrimidine biosynthesis</keyword>
<dbReference type="CDD" id="cd04254">
    <property type="entry name" value="AAK_UMPK-PyrH-Ec"/>
    <property type="match status" value="1"/>
</dbReference>
<keyword evidence="11" id="KW-0021">Allosteric enzyme</keyword>
<dbReference type="Proteomes" id="UP001595528">
    <property type="component" value="Unassembled WGS sequence"/>
</dbReference>
<dbReference type="InterPro" id="IPR036393">
    <property type="entry name" value="AceGlu_kinase-like_sf"/>
</dbReference>
<comment type="catalytic activity">
    <reaction evidence="10 11">
        <text>UMP + ATP = UDP + ADP</text>
        <dbReference type="Rhea" id="RHEA:24400"/>
        <dbReference type="ChEBI" id="CHEBI:30616"/>
        <dbReference type="ChEBI" id="CHEBI:57865"/>
        <dbReference type="ChEBI" id="CHEBI:58223"/>
        <dbReference type="ChEBI" id="CHEBI:456216"/>
        <dbReference type="EC" id="2.7.4.22"/>
    </reaction>
</comment>
<dbReference type="HAMAP" id="MF_01220_B">
    <property type="entry name" value="PyrH_B"/>
    <property type="match status" value="1"/>
</dbReference>
<dbReference type="EMBL" id="JBHRTR010000005">
    <property type="protein sequence ID" value="MFC3225879.1"/>
    <property type="molecule type" value="Genomic_DNA"/>
</dbReference>
<feature type="binding site" evidence="11">
    <location>
        <position position="62"/>
    </location>
    <ligand>
        <name>ATP</name>
        <dbReference type="ChEBI" id="CHEBI:30616"/>
    </ligand>
</feature>
<reference evidence="14" key="1">
    <citation type="journal article" date="2019" name="Int. J. Syst. Evol. Microbiol.">
        <title>The Global Catalogue of Microorganisms (GCM) 10K type strain sequencing project: providing services to taxonomists for standard genome sequencing and annotation.</title>
        <authorList>
            <consortium name="The Broad Institute Genomics Platform"/>
            <consortium name="The Broad Institute Genome Sequencing Center for Infectious Disease"/>
            <person name="Wu L."/>
            <person name="Ma J."/>
        </authorList>
    </citation>
    <scope>NUCLEOTIDE SEQUENCE [LARGE SCALE GENOMIC DNA]</scope>
    <source>
        <strain evidence="14">KCTC 42964</strain>
    </source>
</reference>
<dbReference type="Pfam" id="PF00696">
    <property type="entry name" value="AA_kinase"/>
    <property type="match status" value="1"/>
</dbReference>
<comment type="pathway">
    <text evidence="2 11">Pyrimidine metabolism; CTP biosynthesis via de novo pathway; UDP from UMP (UMPK route): step 1/1.</text>
</comment>
<feature type="binding site" evidence="11">
    <location>
        <position position="58"/>
    </location>
    <ligand>
        <name>ATP</name>
        <dbReference type="ChEBI" id="CHEBI:30616"/>
    </ligand>
</feature>
<name>A0ABV7KUC1_9PROT</name>
<keyword evidence="7 11" id="KW-0418">Kinase</keyword>
<evidence type="ECO:0000256" key="6">
    <source>
        <dbReference type="ARBA" id="ARBA00022741"/>
    </source>
</evidence>
<comment type="function">
    <text evidence="11">Catalyzes the reversible phosphorylation of UMP to UDP.</text>
</comment>
<dbReference type="PANTHER" id="PTHR42833:SF4">
    <property type="entry name" value="URIDYLATE KINASE PUMPKIN, CHLOROPLASTIC"/>
    <property type="match status" value="1"/>
</dbReference>
<gene>
    <name evidence="11 13" type="primary">pyrH</name>
    <name evidence="13" type="ORF">ACFOGJ_01465</name>
</gene>
<evidence type="ECO:0000256" key="1">
    <source>
        <dbReference type="ARBA" id="ARBA00004496"/>
    </source>
</evidence>
<dbReference type="PIRSF" id="PIRSF005650">
    <property type="entry name" value="Uridylate_kin"/>
    <property type="match status" value="1"/>
</dbReference>
<dbReference type="PANTHER" id="PTHR42833">
    <property type="entry name" value="URIDYLATE KINASE"/>
    <property type="match status" value="1"/>
</dbReference>
<feature type="binding site" evidence="11">
    <location>
        <position position="165"/>
    </location>
    <ligand>
        <name>ATP</name>
        <dbReference type="ChEBI" id="CHEBI:30616"/>
    </ligand>
</feature>
<accession>A0ABV7KUC1</accession>
<comment type="similarity">
    <text evidence="3 11">Belongs to the UMP kinase family.</text>
</comment>
<sequence>MARPQGTRFKRVLLKCSGEALMGDSGYGIDFPTVTRIAEEIAAVHSLGVEVCLVIGGGNIFRGLSGAARGMDRATADSMGMMATVMNALAVQHAIEEQGVETRVMSAIPMASLCEPYIRRRAHRHLEKRRVVIFAAGTGNPFFTTDTAAALRAAEMNCDALFKGTQVDGVYTSDPKTDPEATRFEQLSYLDVLSMDLKVMDASAISLARESDIPILVFSIGEAGQFSEIIRGGGRATVIGN</sequence>
<keyword evidence="6 11" id="KW-0547">Nucleotide-binding</keyword>
<evidence type="ECO:0000313" key="13">
    <source>
        <dbReference type="EMBL" id="MFC3225879.1"/>
    </source>
</evidence>
<protein>
    <recommendedName>
        <fullName evidence="11">Uridylate kinase</fullName>
        <shortName evidence="11">UK</shortName>
        <ecNumber evidence="11">2.7.4.22</ecNumber>
    </recommendedName>
    <alternativeName>
        <fullName evidence="11">Uridine monophosphate kinase</fullName>
        <shortName evidence="11">UMP kinase</shortName>
        <shortName evidence="11">UMPK</shortName>
    </alternativeName>
</protein>